<dbReference type="PROSITE" id="PS50893">
    <property type="entry name" value="ABC_TRANSPORTER_2"/>
    <property type="match status" value="2"/>
</dbReference>
<keyword evidence="1" id="KW-0813">Transport</keyword>
<name>A0ABM7U2V8_9BURK</name>
<dbReference type="CDD" id="cd03216">
    <property type="entry name" value="ABC_Carb_Monos_I"/>
    <property type="match status" value="1"/>
</dbReference>
<dbReference type="InterPro" id="IPR050107">
    <property type="entry name" value="ABC_carbohydrate_import_ATPase"/>
</dbReference>
<dbReference type="PANTHER" id="PTHR43790">
    <property type="entry name" value="CARBOHYDRATE TRANSPORT ATP-BINDING PROTEIN MG119-RELATED"/>
    <property type="match status" value="1"/>
</dbReference>
<keyword evidence="7 11" id="KW-0067">ATP-binding</keyword>
<dbReference type="InterPro" id="IPR003593">
    <property type="entry name" value="AAA+_ATPase"/>
</dbReference>
<dbReference type="Proteomes" id="UP001319874">
    <property type="component" value="Plasmid pPT365"/>
</dbReference>
<evidence type="ECO:0000259" key="10">
    <source>
        <dbReference type="PROSITE" id="PS50893"/>
    </source>
</evidence>
<evidence type="ECO:0000256" key="1">
    <source>
        <dbReference type="ARBA" id="ARBA00022448"/>
    </source>
</evidence>
<sequence>MSFSPSSPVMELRRISKRYGPVQVLGDVSLGIHAGEVHVLAGENGAGKSTLMKILAGVIAHDSGQILARGQRVTLRSPAAARSYGIGLVSQELSLVPARSVADNFCLGNERRRTFGRVDMKRANREAREALRELGLEIDPRMPVGELSTGQQQLVEIARVLATSPNVLILDEPTAALSEHEAVLFRGVVRRLRARGMAIVFISHRMAEVEELADRVTVLRDGVVAATFSGAIPIDRVVASMVGRELRDVFGHRPAPAGPVRVRVRGLTDDTRVKPCTLHIRRGEVVTLAGLIGAGRSELAMMLCGARRASAGSIVVDDVEIRPRSVRAALDSGITMLYESRKEQGLFLERSIADNIAMSHLGEHALFGMLRRWRLKQHAEGHMHSLGIRAAGCHQPVGQLSGGNQQKVLLSRCIALRPRVLILDEPTRGVDIGAKVEIYDAINRAAADGAAVLVVSSELPEVIGLSDRILVMRDGTLVADLDNGARTVTEEQIMHHATGLRAGKAYRRSI</sequence>
<feature type="domain" description="ABC transporter" evidence="10">
    <location>
        <begin position="10"/>
        <end position="246"/>
    </location>
</feature>
<evidence type="ECO:0000256" key="5">
    <source>
        <dbReference type="ARBA" id="ARBA00022737"/>
    </source>
</evidence>
<evidence type="ECO:0000256" key="3">
    <source>
        <dbReference type="ARBA" id="ARBA00022519"/>
    </source>
</evidence>
<dbReference type="RefSeq" id="WP_229517970.1">
    <property type="nucleotide sequence ID" value="NZ_AP024959.1"/>
</dbReference>
<proteinExistence type="predicted"/>
<dbReference type="PROSITE" id="PS00211">
    <property type="entry name" value="ABC_TRANSPORTER_1"/>
    <property type="match status" value="1"/>
</dbReference>
<geneLocation type="plasmid" evidence="11 12">
    <name>pPT365</name>
</geneLocation>
<keyword evidence="5" id="KW-0677">Repeat</keyword>
<keyword evidence="9" id="KW-0472">Membrane</keyword>
<keyword evidence="4" id="KW-0762">Sugar transport</keyword>
<evidence type="ECO:0000256" key="7">
    <source>
        <dbReference type="ARBA" id="ARBA00022840"/>
    </source>
</evidence>
<reference evidence="11 12" key="1">
    <citation type="journal article" date="2022" name="Front. Microbiol.">
        <title>Identification and characterization of a novel class of self-sufficient cytochrome P450 hydroxylase involved in cyclohexanecarboxylate degradation in Paraburkholderia terrae strain KU-64.</title>
        <authorList>
            <person name="Yamamoto T."/>
            <person name="Hasegawa Y."/>
            <person name="Iwaki H."/>
        </authorList>
    </citation>
    <scope>NUCLEOTIDE SEQUENCE [LARGE SCALE GENOMIC DNA]</scope>
    <source>
        <strain evidence="11 12">KU-64</strain>
    </source>
</reference>
<keyword evidence="8" id="KW-1278">Translocase</keyword>
<evidence type="ECO:0000256" key="6">
    <source>
        <dbReference type="ARBA" id="ARBA00022741"/>
    </source>
</evidence>
<dbReference type="SUPFAM" id="SSF52540">
    <property type="entry name" value="P-loop containing nucleoside triphosphate hydrolases"/>
    <property type="match status" value="2"/>
</dbReference>
<keyword evidence="2" id="KW-1003">Cell membrane</keyword>
<dbReference type="SMART" id="SM00382">
    <property type="entry name" value="AAA"/>
    <property type="match status" value="2"/>
</dbReference>
<evidence type="ECO:0000256" key="8">
    <source>
        <dbReference type="ARBA" id="ARBA00022967"/>
    </source>
</evidence>
<feature type="domain" description="ABC transporter" evidence="10">
    <location>
        <begin position="244"/>
        <end position="499"/>
    </location>
</feature>
<dbReference type="Gene3D" id="3.40.50.300">
    <property type="entry name" value="P-loop containing nucleotide triphosphate hydrolases"/>
    <property type="match status" value="2"/>
</dbReference>
<protein>
    <submittedName>
        <fullName evidence="11">Ribose import ATP-binding protein RbsA</fullName>
    </submittedName>
</protein>
<dbReference type="InterPro" id="IPR017871">
    <property type="entry name" value="ABC_transporter-like_CS"/>
</dbReference>
<evidence type="ECO:0000256" key="4">
    <source>
        <dbReference type="ARBA" id="ARBA00022597"/>
    </source>
</evidence>
<dbReference type="Pfam" id="PF00005">
    <property type="entry name" value="ABC_tran"/>
    <property type="match status" value="2"/>
</dbReference>
<keyword evidence="3" id="KW-0997">Cell inner membrane</keyword>
<gene>
    <name evidence="11" type="primary">rbsA_5</name>
    <name evidence="11" type="ORF">PTKU64_92730</name>
</gene>
<dbReference type="InterPro" id="IPR003439">
    <property type="entry name" value="ABC_transporter-like_ATP-bd"/>
</dbReference>
<organism evidence="11 12">
    <name type="scientific">Paraburkholderia terrae</name>
    <dbReference type="NCBI Taxonomy" id="311230"/>
    <lineage>
        <taxon>Bacteria</taxon>
        <taxon>Pseudomonadati</taxon>
        <taxon>Pseudomonadota</taxon>
        <taxon>Betaproteobacteria</taxon>
        <taxon>Burkholderiales</taxon>
        <taxon>Burkholderiaceae</taxon>
        <taxon>Paraburkholderia</taxon>
    </lineage>
</organism>
<dbReference type="GO" id="GO:0005524">
    <property type="term" value="F:ATP binding"/>
    <property type="evidence" value="ECO:0007669"/>
    <property type="project" value="UniProtKB-KW"/>
</dbReference>
<evidence type="ECO:0000313" key="12">
    <source>
        <dbReference type="Proteomes" id="UP001319874"/>
    </source>
</evidence>
<dbReference type="PANTHER" id="PTHR43790:SF3">
    <property type="entry name" value="D-ALLOSE IMPORT ATP-BINDING PROTEIN ALSA-RELATED"/>
    <property type="match status" value="1"/>
</dbReference>
<keyword evidence="6" id="KW-0547">Nucleotide-binding</keyword>
<accession>A0ABM7U2V8</accession>
<evidence type="ECO:0000313" key="11">
    <source>
        <dbReference type="EMBL" id="BCZ85598.1"/>
    </source>
</evidence>
<dbReference type="EMBL" id="AP024959">
    <property type="protein sequence ID" value="BCZ85598.1"/>
    <property type="molecule type" value="Genomic_DNA"/>
</dbReference>
<keyword evidence="11" id="KW-0614">Plasmid</keyword>
<evidence type="ECO:0000256" key="2">
    <source>
        <dbReference type="ARBA" id="ARBA00022475"/>
    </source>
</evidence>
<dbReference type="InterPro" id="IPR027417">
    <property type="entry name" value="P-loop_NTPase"/>
</dbReference>
<evidence type="ECO:0000256" key="9">
    <source>
        <dbReference type="ARBA" id="ARBA00023136"/>
    </source>
</evidence>
<dbReference type="CDD" id="cd03215">
    <property type="entry name" value="ABC_Carb_Monos_II"/>
    <property type="match status" value="1"/>
</dbReference>
<keyword evidence="12" id="KW-1185">Reference proteome</keyword>